<evidence type="ECO:0000313" key="3">
    <source>
        <dbReference type="Proteomes" id="UP000030747"/>
    </source>
</evidence>
<evidence type="ECO:0000256" key="1">
    <source>
        <dbReference type="SAM" id="MobiDB-lite"/>
    </source>
</evidence>
<sequence length="434" mass="44519">MAVGGPRQTGGPSWGPPAIPRGPRGPQGPQGAPGELKASGAPGNPRALGGPLLVFGYPREVSHEELFHCHRWSEAPAAAAAAAAGKKASAAAAAAAVAAGEWLPPRLIRCRDTAAVLLQQQQLQQQGWDISSSRAQQELFAAAADSNRGALWGPYIPAPHLHYSPSSSSSSSCSSRSNFVAYLLPLRANEWVAVRRAVWFRVLRGLAECRGHLFPPSVSYSLVAAEGPAAPSVSSWAPTHSSSSSSSSSSSGCCSSDLRSGTVAAGAPGIRITALPGPDIFGDLPQQQQQQQQQQQDAAVAAAFLEDFTSARFAALAFLDSFDCGRHLGCIDTSGGPQGPLASSGAPAALRLLQLDNRLQQNSLVTQEVQQLLDGIDEQPAATETAAAAAASAASCAAPQVYLLDADVGQPICCAPGSVSLLSVSSSSSSSEAN</sequence>
<dbReference type="RefSeq" id="XP_013228248.1">
    <property type="nucleotide sequence ID" value="XM_013372794.1"/>
</dbReference>
<gene>
    <name evidence="2" type="ORF">ETH_00027275</name>
</gene>
<dbReference type="VEuPathDB" id="ToxoDB:ETH_00027275"/>
<dbReference type="AlphaFoldDB" id="U6KHC2"/>
<reference evidence="2" key="1">
    <citation type="submission" date="2013-10" db="EMBL/GenBank/DDBJ databases">
        <title>Genomic analysis of the causative agents of coccidiosis in chickens.</title>
        <authorList>
            <person name="Reid A.J."/>
            <person name="Blake D."/>
            <person name="Billington K."/>
            <person name="Browne H."/>
            <person name="Dunn M."/>
            <person name="Hung S."/>
            <person name="Kawahara F."/>
            <person name="Miranda-Saavedra D."/>
            <person name="Mourier T."/>
            <person name="Nagra H."/>
            <person name="Otto T.D."/>
            <person name="Rawlings N."/>
            <person name="Sanchez A."/>
            <person name="Sanders M."/>
            <person name="Subramaniam C."/>
            <person name="Tay Y."/>
            <person name="Dear P."/>
            <person name="Doerig C."/>
            <person name="Gruber A."/>
            <person name="Parkinson J."/>
            <person name="Shirley M."/>
            <person name="Wan K.L."/>
            <person name="Berriman M."/>
            <person name="Tomley F."/>
            <person name="Pain A."/>
        </authorList>
    </citation>
    <scope>NUCLEOTIDE SEQUENCE [LARGE SCALE GENOMIC DNA]</scope>
    <source>
        <strain evidence="2">Houghton</strain>
    </source>
</reference>
<accession>U6KHC2</accession>
<reference evidence="2" key="2">
    <citation type="submission" date="2013-10" db="EMBL/GenBank/DDBJ databases">
        <authorList>
            <person name="Aslett M."/>
        </authorList>
    </citation>
    <scope>NUCLEOTIDE SEQUENCE [LARGE SCALE GENOMIC DNA]</scope>
    <source>
        <strain evidence="2">Houghton</strain>
    </source>
</reference>
<dbReference type="EMBL" id="HG673759">
    <property type="protein sequence ID" value="CDJ37410.1"/>
    <property type="molecule type" value="Genomic_DNA"/>
</dbReference>
<feature type="compositionally biased region" description="Low complexity" evidence="1">
    <location>
        <begin position="21"/>
        <end position="34"/>
    </location>
</feature>
<evidence type="ECO:0000313" key="2">
    <source>
        <dbReference type="EMBL" id="CDJ37410.1"/>
    </source>
</evidence>
<name>U6KHC2_EIMTE</name>
<organism evidence="2 3">
    <name type="scientific">Eimeria tenella</name>
    <name type="common">Coccidian parasite</name>
    <dbReference type="NCBI Taxonomy" id="5802"/>
    <lineage>
        <taxon>Eukaryota</taxon>
        <taxon>Sar</taxon>
        <taxon>Alveolata</taxon>
        <taxon>Apicomplexa</taxon>
        <taxon>Conoidasida</taxon>
        <taxon>Coccidia</taxon>
        <taxon>Eucoccidiorida</taxon>
        <taxon>Eimeriorina</taxon>
        <taxon>Eimeriidae</taxon>
        <taxon>Eimeria</taxon>
    </lineage>
</organism>
<dbReference type="GeneID" id="25254548"/>
<dbReference type="VEuPathDB" id="ToxoDB:ETH2_0825600"/>
<dbReference type="Proteomes" id="UP000030747">
    <property type="component" value="Unassembled WGS sequence"/>
</dbReference>
<dbReference type="OMA" id="PAPHLHY"/>
<proteinExistence type="predicted"/>
<feature type="region of interest" description="Disordered" evidence="1">
    <location>
        <begin position="1"/>
        <end position="43"/>
    </location>
</feature>
<keyword evidence="3" id="KW-1185">Reference proteome</keyword>
<dbReference type="OrthoDB" id="10491229at2759"/>
<protein>
    <submittedName>
        <fullName evidence="2">Uncharacterized protein</fullName>
    </submittedName>
</protein>